<gene>
    <name evidence="1" type="ORF">TraAM80_07406</name>
</gene>
<proteinExistence type="predicted"/>
<dbReference type="Proteomes" id="UP000283634">
    <property type="component" value="Unassembled WGS sequence"/>
</dbReference>
<dbReference type="EMBL" id="MKGL01000307">
    <property type="protein sequence ID" value="RNF00782.1"/>
    <property type="molecule type" value="Genomic_DNA"/>
</dbReference>
<name>A0A3R7NCV7_TRYRA</name>
<reference evidence="1 2" key="1">
    <citation type="journal article" date="2018" name="BMC Genomics">
        <title>Genomic comparison of Trypanosoma conorhini and Trypanosoma rangeli to Trypanosoma cruzi strains of high and low virulence.</title>
        <authorList>
            <person name="Bradwell K.R."/>
            <person name="Koparde V.N."/>
            <person name="Matveyev A.V."/>
            <person name="Serrano M.G."/>
            <person name="Alves J.M."/>
            <person name="Parikh H."/>
            <person name="Huang B."/>
            <person name="Lee V."/>
            <person name="Espinosa-Alvarez O."/>
            <person name="Ortiz P.A."/>
            <person name="Costa-Martins A.G."/>
            <person name="Teixeira M.M."/>
            <person name="Buck G.A."/>
        </authorList>
    </citation>
    <scope>NUCLEOTIDE SEQUENCE [LARGE SCALE GENOMIC DNA]</scope>
    <source>
        <strain evidence="1 2">AM80</strain>
    </source>
</reference>
<organism evidence="1 2">
    <name type="scientific">Trypanosoma rangeli</name>
    <dbReference type="NCBI Taxonomy" id="5698"/>
    <lineage>
        <taxon>Eukaryota</taxon>
        <taxon>Discoba</taxon>
        <taxon>Euglenozoa</taxon>
        <taxon>Kinetoplastea</taxon>
        <taxon>Metakinetoplastina</taxon>
        <taxon>Trypanosomatida</taxon>
        <taxon>Trypanosomatidae</taxon>
        <taxon>Trypanosoma</taxon>
        <taxon>Herpetosoma</taxon>
    </lineage>
</organism>
<sequence length="103" mass="11671">MFCTAHSAIVYTTLHDLPHSWVHSIIVHGVKIRGRRHTSILQRPLSLVKGSRVRNSVVETDLVAHLCFAQFPRNSFHIGDVGIPSKKTPCLLQHVQRVLIRFS</sequence>
<keyword evidence="2" id="KW-1185">Reference proteome</keyword>
<accession>A0A3R7NCV7</accession>
<evidence type="ECO:0000313" key="2">
    <source>
        <dbReference type="Proteomes" id="UP000283634"/>
    </source>
</evidence>
<dbReference type="GeneID" id="40331339"/>
<comment type="caution">
    <text evidence="1">The sequence shown here is derived from an EMBL/GenBank/DDBJ whole genome shotgun (WGS) entry which is preliminary data.</text>
</comment>
<dbReference type="AlphaFoldDB" id="A0A3R7NCV7"/>
<evidence type="ECO:0000313" key="1">
    <source>
        <dbReference type="EMBL" id="RNF00782.1"/>
    </source>
</evidence>
<dbReference type="RefSeq" id="XP_029235960.1">
    <property type="nucleotide sequence ID" value="XM_029384200.1"/>
</dbReference>
<protein>
    <submittedName>
        <fullName evidence="1">Uncharacterized protein</fullName>
    </submittedName>
</protein>